<reference evidence="3" key="1">
    <citation type="submission" date="2020-10" db="EMBL/GenBank/DDBJ databases">
        <authorList>
            <person name="Gilroy R."/>
        </authorList>
    </citation>
    <scope>NUCLEOTIDE SEQUENCE</scope>
    <source>
        <strain evidence="3">B3-4054</strain>
    </source>
</reference>
<accession>A0A9D9HHR0</accession>
<keyword evidence="2" id="KW-0560">Oxidoreductase</keyword>
<gene>
    <name evidence="3" type="ORF">IAA96_08425</name>
</gene>
<name>A0A9D9HHR0_9SPIR</name>
<evidence type="ECO:0000313" key="3">
    <source>
        <dbReference type="EMBL" id="MBO8451113.1"/>
    </source>
</evidence>
<reference evidence="3" key="2">
    <citation type="journal article" date="2021" name="PeerJ">
        <title>Extensive microbial diversity within the chicken gut microbiome revealed by metagenomics and culture.</title>
        <authorList>
            <person name="Gilroy R."/>
            <person name="Ravi A."/>
            <person name="Getino M."/>
            <person name="Pursley I."/>
            <person name="Horton D.L."/>
            <person name="Alikhan N.F."/>
            <person name="Baker D."/>
            <person name="Gharbi K."/>
            <person name="Hall N."/>
            <person name="Watson M."/>
            <person name="Adriaenssens E.M."/>
            <person name="Foster-Nyarko E."/>
            <person name="Jarju S."/>
            <person name="Secka A."/>
            <person name="Antonio M."/>
            <person name="Oren A."/>
            <person name="Chaudhuri R.R."/>
            <person name="La Ragione R."/>
            <person name="Hildebrand F."/>
            <person name="Pallen M.J."/>
        </authorList>
    </citation>
    <scope>NUCLEOTIDE SEQUENCE</scope>
    <source>
        <strain evidence="3">B3-4054</strain>
    </source>
</reference>
<dbReference type="InterPro" id="IPR002347">
    <property type="entry name" value="SDR_fam"/>
</dbReference>
<sequence length="276" mass="29651">MKQIILVTGAGSGLGREFARQMPAVFPADELWLFARTESRLEETAETVRKETEKAGIKILPRVFPGSLTGRTGVAAVENLLRQEAERCGGLCVRAFANNAGSGTYGPVMETETEDQMEMIELNAVTAAGLCRIAVPYMAAGSVILNTASLAAFAPLGNFAVYAATKAFLYSFSLALRAELADRGISVCAVCPGPVATNFAAVASNGARMEVKGGADPVRVAAHAIRAACKGKAQALCLPKWKIKAFLSRLIPRYAFARWTYLHEKRPRKKKDAPRE</sequence>
<dbReference type="InterPro" id="IPR020904">
    <property type="entry name" value="Sc_DH/Rdtase_CS"/>
</dbReference>
<organism evidence="3 4">
    <name type="scientific">Candidatus Avitreponema avistercoris</name>
    <dbReference type="NCBI Taxonomy" id="2840705"/>
    <lineage>
        <taxon>Bacteria</taxon>
        <taxon>Pseudomonadati</taxon>
        <taxon>Spirochaetota</taxon>
        <taxon>Spirochaetia</taxon>
        <taxon>Spirochaetales</taxon>
        <taxon>Candidatus Avitreponema</taxon>
    </lineage>
</organism>
<dbReference type="Gene3D" id="3.40.50.720">
    <property type="entry name" value="NAD(P)-binding Rossmann-like Domain"/>
    <property type="match status" value="1"/>
</dbReference>
<comment type="similarity">
    <text evidence="1">Belongs to the short-chain dehydrogenases/reductases (SDR) family.</text>
</comment>
<dbReference type="CDD" id="cd05233">
    <property type="entry name" value="SDR_c"/>
    <property type="match status" value="1"/>
</dbReference>
<protein>
    <submittedName>
        <fullName evidence="3">SDR family NAD(P)-dependent oxidoreductase</fullName>
    </submittedName>
</protein>
<dbReference type="PANTHER" id="PTHR44196">
    <property type="entry name" value="DEHYDROGENASE/REDUCTASE SDR FAMILY MEMBER 7B"/>
    <property type="match status" value="1"/>
</dbReference>
<dbReference type="PROSITE" id="PS00061">
    <property type="entry name" value="ADH_SHORT"/>
    <property type="match status" value="1"/>
</dbReference>
<proteinExistence type="inferred from homology"/>
<dbReference type="Pfam" id="PF00106">
    <property type="entry name" value="adh_short"/>
    <property type="match status" value="1"/>
</dbReference>
<dbReference type="SUPFAM" id="SSF51735">
    <property type="entry name" value="NAD(P)-binding Rossmann-fold domains"/>
    <property type="match status" value="1"/>
</dbReference>
<dbReference type="Proteomes" id="UP000823616">
    <property type="component" value="Unassembled WGS sequence"/>
</dbReference>
<comment type="caution">
    <text evidence="3">The sequence shown here is derived from an EMBL/GenBank/DDBJ whole genome shotgun (WGS) entry which is preliminary data.</text>
</comment>
<dbReference type="AlphaFoldDB" id="A0A9D9HHR0"/>
<dbReference type="InterPro" id="IPR036291">
    <property type="entry name" value="NAD(P)-bd_dom_sf"/>
</dbReference>
<evidence type="ECO:0000256" key="1">
    <source>
        <dbReference type="ARBA" id="ARBA00006484"/>
    </source>
</evidence>
<dbReference type="GO" id="GO:0016020">
    <property type="term" value="C:membrane"/>
    <property type="evidence" value="ECO:0007669"/>
    <property type="project" value="TreeGrafter"/>
</dbReference>
<dbReference type="GO" id="GO:0016491">
    <property type="term" value="F:oxidoreductase activity"/>
    <property type="evidence" value="ECO:0007669"/>
    <property type="project" value="UniProtKB-KW"/>
</dbReference>
<dbReference type="EMBL" id="JADIMS010000156">
    <property type="protein sequence ID" value="MBO8451113.1"/>
    <property type="molecule type" value="Genomic_DNA"/>
</dbReference>
<evidence type="ECO:0000313" key="4">
    <source>
        <dbReference type="Proteomes" id="UP000823616"/>
    </source>
</evidence>
<dbReference type="PRINTS" id="PR00081">
    <property type="entry name" value="GDHRDH"/>
</dbReference>
<dbReference type="PANTHER" id="PTHR44196:SF2">
    <property type="entry name" value="SHORT-CHAIN DEHYDROGENASE-RELATED"/>
    <property type="match status" value="1"/>
</dbReference>
<evidence type="ECO:0000256" key="2">
    <source>
        <dbReference type="ARBA" id="ARBA00023002"/>
    </source>
</evidence>